<dbReference type="InterPro" id="IPR021202">
    <property type="entry name" value="Rv3654c-like"/>
</dbReference>
<dbReference type="Pfam" id="PF13400">
    <property type="entry name" value="Tad"/>
    <property type="match status" value="1"/>
</dbReference>
<organism evidence="2 3">
    <name type="scientific">Corynebacterium tuberculostearicum</name>
    <dbReference type="NCBI Taxonomy" id="38304"/>
    <lineage>
        <taxon>Bacteria</taxon>
        <taxon>Bacillati</taxon>
        <taxon>Actinomycetota</taxon>
        <taxon>Actinomycetes</taxon>
        <taxon>Mycobacteriales</taxon>
        <taxon>Corynebacteriaceae</taxon>
        <taxon>Corynebacterium</taxon>
    </lineage>
</organism>
<gene>
    <name evidence="2" type="ORF">JDP02_07520</name>
</gene>
<name>A0A7Z0CU12_9CORY</name>
<dbReference type="GeneID" id="78321387"/>
<dbReference type="InterPro" id="IPR028087">
    <property type="entry name" value="Tad_N"/>
</dbReference>
<evidence type="ECO:0000259" key="1">
    <source>
        <dbReference type="Pfam" id="PF13400"/>
    </source>
</evidence>
<proteinExistence type="predicted"/>
<feature type="domain" description="Putative Flp pilus-assembly TadG-like N-terminal" evidence="1">
    <location>
        <begin position="11"/>
        <end position="58"/>
    </location>
</feature>
<evidence type="ECO:0000313" key="3">
    <source>
        <dbReference type="Proteomes" id="UP000603369"/>
    </source>
</evidence>
<dbReference type="Proteomes" id="UP000603369">
    <property type="component" value="Unassembled WGS sequence"/>
</dbReference>
<dbReference type="AlphaFoldDB" id="A0A7Z0CU12"/>
<dbReference type="EMBL" id="JAEHFL010000010">
    <property type="protein sequence ID" value="MBK3428358.1"/>
    <property type="molecule type" value="Genomic_DNA"/>
</dbReference>
<dbReference type="RefSeq" id="WP_005327146.1">
    <property type="nucleotide sequence ID" value="NZ_CP068156.1"/>
</dbReference>
<reference evidence="2 3" key="1">
    <citation type="submission" date="2020-12" db="EMBL/GenBank/DDBJ databases">
        <title>Draft genome sequence of the commensal strain Corynebacterium tuberculostearicum MFP09/CIP 102622 isolated from human skin.</title>
        <authorList>
            <person name="Boukerb A.M."/>
            <person name="Janvier X."/>
            <person name="Feuilloley M.G.J."/>
            <person name="Groboillot A."/>
        </authorList>
    </citation>
    <scope>NUCLEOTIDE SEQUENCE [LARGE SCALE GENOMIC DNA]</scope>
    <source>
        <strain evidence="2 3">CIP 102622</strain>
    </source>
</reference>
<accession>A0A7Z0CU12</accession>
<evidence type="ECO:0000313" key="2">
    <source>
        <dbReference type="EMBL" id="MBK3428358.1"/>
    </source>
</evidence>
<protein>
    <submittedName>
        <fullName evidence="2">Flp pilus-assembly TadE/G-like family protein</fullName>
    </submittedName>
</protein>
<keyword evidence="3" id="KW-1185">Reference proteome</keyword>
<comment type="caution">
    <text evidence="2">The sequence shown here is derived from an EMBL/GenBank/DDBJ whole genome shotgun (WGS) entry which is preliminary data.</text>
</comment>
<sequence>MSRPRRCGEEGYATIAAAGIIVAIVSLLLIVAAVGSRVAARHEAQVAADLAAVAGAWALATGEDACTAARDTAALNDATLETCTESGRDVIVTATVRGRSTQAKAGPV</sequence>
<dbReference type="NCBIfam" id="TIGR03816">
    <property type="entry name" value="tadE_like_DECH"/>
    <property type="match status" value="1"/>
</dbReference>